<reference evidence="2" key="1">
    <citation type="submission" date="2021-02" db="EMBL/GenBank/DDBJ databases">
        <authorList>
            <person name="Nieuwenhuis M."/>
            <person name="Van De Peppel L.J.J."/>
        </authorList>
    </citation>
    <scope>NUCLEOTIDE SEQUENCE</scope>
    <source>
        <strain evidence="2">D49</strain>
    </source>
</reference>
<protein>
    <submittedName>
        <fullName evidence="2">Uncharacterized protein</fullName>
    </submittedName>
</protein>
<evidence type="ECO:0000313" key="3">
    <source>
        <dbReference type="Proteomes" id="UP000717328"/>
    </source>
</evidence>
<feature type="transmembrane region" description="Helical" evidence="1">
    <location>
        <begin position="105"/>
        <end position="130"/>
    </location>
</feature>
<keyword evidence="1" id="KW-0472">Membrane</keyword>
<evidence type="ECO:0000313" key="2">
    <source>
        <dbReference type="EMBL" id="KAG5651980.1"/>
    </source>
</evidence>
<keyword evidence="1" id="KW-0812">Transmembrane</keyword>
<keyword evidence="3" id="KW-1185">Reference proteome</keyword>
<dbReference type="Gene3D" id="3.30.420.40">
    <property type="match status" value="1"/>
</dbReference>
<organism evidence="2 3">
    <name type="scientific">Sphagnurus paluster</name>
    <dbReference type="NCBI Taxonomy" id="117069"/>
    <lineage>
        <taxon>Eukaryota</taxon>
        <taxon>Fungi</taxon>
        <taxon>Dikarya</taxon>
        <taxon>Basidiomycota</taxon>
        <taxon>Agaricomycotina</taxon>
        <taxon>Agaricomycetes</taxon>
        <taxon>Agaricomycetidae</taxon>
        <taxon>Agaricales</taxon>
        <taxon>Tricholomatineae</taxon>
        <taxon>Lyophyllaceae</taxon>
        <taxon>Sphagnurus</taxon>
    </lineage>
</organism>
<dbReference type="EMBL" id="JABCKI010000175">
    <property type="protein sequence ID" value="KAG5651980.1"/>
    <property type="molecule type" value="Genomic_DNA"/>
</dbReference>
<gene>
    <name evidence="2" type="ORF">H0H81_006722</name>
</gene>
<keyword evidence="1" id="KW-1133">Transmembrane helix</keyword>
<evidence type="ECO:0000256" key="1">
    <source>
        <dbReference type="SAM" id="Phobius"/>
    </source>
</evidence>
<sequence>MEDTYTGEKRLLEWNDTGKRVAGCTELGLLSQKKVESDFQRKVFVPASPAVWFYSAWSRGFGYLNFCAVGIQIFVPLNPAKGFPGGLARIDTLLHSTMVRFSNTLGFFGAFLFYAVCATIEALFLAHLFAQIMHILEPGQVPEIKGVNRQVRRGVLLRVLLTLIQNVSCRFPAQEHVGGDSKIPTIIYYDKNGNVAAVGAEALSITCPQTKAGPKRNGNCSPIYTHSLLAHRISHGYNTEYPPVTPQQDCSGCFADFLHYPYQCAQTYIQESHVKGPEFVLTHPNGWEGAQQGLMRDAAIRAGLVSNDRAGRTRVHFVTGRGKPAFLYSKRANHRGDEGYFQGSIFVKSHARAFLEGAFHRYPSDKQ</sequence>
<dbReference type="OrthoDB" id="5784at2759"/>
<proteinExistence type="predicted"/>
<name>A0A9P7GMF9_9AGAR</name>
<dbReference type="AlphaFoldDB" id="A0A9P7GMF9"/>
<dbReference type="InterPro" id="IPR043129">
    <property type="entry name" value="ATPase_NBD"/>
</dbReference>
<dbReference type="Proteomes" id="UP000717328">
    <property type="component" value="Unassembled WGS sequence"/>
</dbReference>
<comment type="caution">
    <text evidence="2">The sequence shown here is derived from an EMBL/GenBank/DDBJ whole genome shotgun (WGS) entry which is preliminary data.</text>
</comment>
<dbReference type="SUPFAM" id="SSF53067">
    <property type="entry name" value="Actin-like ATPase domain"/>
    <property type="match status" value="1"/>
</dbReference>
<accession>A0A9P7GMF9</accession>
<reference evidence="2" key="2">
    <citation type="submission" date="2021-10" db="EMBL/GenBank/DDBJ databases">
        <title>Phylogenomics reveals ancestral predisposition of the termite-cultivated fungus Termitomyces towards a domesticated lifestyle.</title>
        <authorList>
            <person name="Auxier B."/>
            <person name="Grum-Grzhimaylo A."/>
            <person name="Cardenas M.E."/>
            <person name="Lodge J.D."/>
            <person name="Laessoe T."/>
            <person name="Pedersen O."/>
            <person name="Smith M.E."/>
            <person name="Kuyper T.W."/>
            <person name="Franco-Molano E.A."/>
            <person name="Baroni T.J."/>
            <person name="Aanen D.K."/>
        </authorList>
    </citation>
    <scope>NUCLEOTIDE SEQUENCE</scope>
    <source>
        <strain evidence="2">D49</strain>
    </source>
</reference>